<dbReference type="SUPFAM" id="SSF53474">
    <property type="entry name" value="alpha/beta-Hydrolases"/>
    <property type="match status" value="1"/>
</dbReference>
<dbReference type="InterPro" id="IPR029058">
    <property type="entry name" value="AB_hydrolase_fold"/>
</dbReference>
<accession>A0AAV0UL71</accession>
<keyword evidence="1" id="KW-0732">Signal</keyword>
<evidence type="ECO:0008006" key="4">
    <source>
        <dbReference type="Google" id="ProtNLM"/>
    </source>
</evidence>
<evidence type="ECO:0000313" key="3">
    <source>
        <dbReference type="Proteomes" id="UP001162031"/>
    </source>
</evidence>
<feature type="signal peptide" evidence="1">
    <location>
        <begin position="1"/>
        <end position="34"/>
    </location>
</feature>
<feature type="chain" id="PRO_5043550054" description="GPI inositol-deacylase" evidence="1">
    <location>
        <begin position="35"/>
        <end position="562"/>
    </location>
</feature>
<gene>
    <name evidence="2" type="ORF">HBR001_LOCUS7000</name>
</gene>
<dbReference type="PANTHER" id="PTHR22538:SF1">
    <property type="entry name" value="VWFD DOMAIN-CONTAINING PROTEIN"/>
    <property type="match status" value="1"/>
</dbReference>
<organism evidence="2 3">
    <name type="scientific">Hyaloperonospora brassicae</name>
    <name type="common">Brassica downy mildew</name>
    <name type="synonym">Peronospora brassicae</name>
    <dbReference type="NCBI Taxonomy" id="162125"/>
    <lineage>
        <taxon>Eukaryota</taxon>
        <taxon>Sar</taxon>
        <taxon>Stramenopiles</taxon>
        <taxon>Oomycota</taxon>
        <taxon>Peronosporomycetes</taxon>
        <taxon>Peronosporales</taxon>
        <taxon>Peronosporaceae</taxon>
        <taxon>Hyaloperonospora</taxon>
    </lineage>
</organism>
<evidence type="ECO:0000313" key="2">
    <source>
        <dbReference type="EMBL" id="CAI5736943.1"/>
    </source>
</evidence>
<dbReference type="EMBL" id="CANTFL010001327">
    <property type="protein sequence ID" value="CAI5736943.1"/>
    <property type="molecule type" value="Genomic_DNA"/>
</dbReference>
<sequence length="562" mass="61101">MLTSSMRPQVTSLRQLLWAFALVACVIRPTASHATSNGALRPTVTTTTAAHSSSTSSSSARHWPSLKLHFTLKRSSMQLFGQPEFDVYANPIVSHDGTRVYYDGYVDFVEETARTRYFMVDGVAYATRTELDETGRVVARMTHCLPVSVLPPFEEIMTALNDVTVASTARRNGDKITCAAGHLFEVTFQGLEMEMVICASGAAGLRAYASDIDIEVTFLKYRVKVPVPKVTAGSMGECRRAVKATDMTPVAAALLTGAPVPDSEERGEGSSLPVTLSSTTCTCKSDPRPCLFIHGLGNDYAEDELQDSMPDYWGNLTEHAPCCTEFKYMVWNSVVVGWNNDTQQQIMCDLATSVAKSSSSTKIADTIVVTHSMGGLALAGAIASGKCALANSSSWVAMSAPMSGSMGSDFALEACNGEHTYFMKVIGNLTSQCSMLNATKSLLYQGGEFANKAMNDAYEAAQEAYRDNVFAAMCSNSYAGLFSRYLPVYWLLGSTLPHKTAENDGLVEFNSCTGGLPAEHFGDHYKDRFYRTQLNHADTTFYFGDGLFNSAQKPAKWFECLL</sequence>
<protein>
    <recommendedName>
        <fullName evidence="4">GPI inositol-deacylase</fullName>
    </recommendedName>
</protein>
<dbReference type="PANTHER" id="PTHR22538">
    <property type="entry name" value="CILIA- AND FLAGELLA-ASSOCIATED PROTEIN 74"/>
    <property type="match status" value="1"/>
</dbReference>
<dbReference type="AlphaFoldDB" id="A0AAV0UL71"/>
<dbReference type="Gene3D" id="3.40.50.1820">
    <property type="entry name" value="alpha/beta hydrolase"/>
    <property type="match status" value="1"/>
</dbReference>
<keyword evidence="3" id="KW-1185">Reference proteome</keyword>
<dbReference type="PROSITE" id="PS51257">
    <property type="entry name" value="PROKAR_LIPOPROTEIN"/>
    <property type="match status" value="1"/>
</dbReference>
<reference evidence="2" key="1">
    <citation type="submission" date="2022-12" db="EMBL/GenBank/DDBJ databases">
        <authorList>
            <person name="Webb A."/>
        </authorList>
    </citation>
    <scope>NUCLEOTIDE SEQUENCE</scope>
    <source>
        <strain evidence="2">Hp1</strain>
    </source>
</reference>
<comment type="caution">
    <text evidence="2">The sequence shown here is derived from an EMBL/GenBank/DDBJ whole genome shotgun (WGS) entry which is preliminary data.</text>
</comment>
<name>A0AAV0UL71_HYABA</name>
<evidence type="ECO:0000256" key="1">
    <source>
        <dbReference type="SAM" id="SignalP"/>
    </source>
</evidence>
<dbReference type="Proteomes" id="UP001162031">
    <property type="component" value="Unassembled WGS sequence"/>
</dbReference>
<proteinExistence type="predicted"/>